<dbReference type="EMBL" id="CP002293">
    <property type="protein sequence ID" value="ADP73267.1"/>
    <property type="molecule type" value="Genomic_DNA"/>
</dbReference>
<evidence type="ECO:0000313" key="1">
    <source>
        <dbReference type="EMBL" id="ADP73267.1"/>
    </source>
</evidence>
<name>A0A7U3YCC9_GEOS0</name>
<proteinExistence type="predicted"/>
<reference evidence="1" key="1">
    <citation type="submission" date="2010-10" db="EMBL/GenBank/DDBJ databases">
        <title>Complete sequence of chromosome of Geobacillus sp. Y4.1MC1.</title>
        <authorList>
            <consortium name="US DOE Joint Genome Institute"/>
            <person name="Lucas S."/>
            <person name="Copeland A."/>
            <person name="Lapidus A."/>
            <person name="Cheng J.-F."/>
            <person name="Bruce D."/>
            <person name="Goodwin L."/>
            <person name="Pitluck S."/>
            <person name="Chertkov O."/>
            <person name="Zhang X."/>
            <person name="Detter J.C."/>
            <person name="Han C."/>
            <person name="Tapia R."/>
            <person name="Land M."/>
            <person name="Hauser L."/>
            <person name="Jeffries C."/>
            <person name="Kyrpides N."/>
            <person name="Ivanova N."/>
            <person name="Ovchinnikova G."/>
            <person name="Brumm P."/>
            <person name="Mead D."/>
            <person name="Woyke T."/>
        </authorList>
    </citation>
    <scope>NUCLEOTIDE SEQUENCE [LARGE SCALE GENOMIC DNA]</scope>
    <source>
        <strain evidence="1">Y4.1MC1</strain>
    </source>
</reference>
<accession>A0A7U3YCC9</accession>
<dbReference type="KEGG" id="gmc:GY4MC1_0427"/>
<protein>
    <submittedName>
        <fullName evidence="1">Uncharacterized protein</fullName>
    </submittedName>
</protein>
<dbReference type="AlphaFoldDB" id="A0A7U3YCC9"/>
<organism evidence="1">
    <name type="scientific">Geobacillus sp. (strain Y4.1MC1)</name>
    <dbReference type="NCBI Taxonomy" id="581103"/>
    <lineage>
        <taxon>Bacteria</taxon>
        <taxon>Bacillati</taxon>
        <taxon>Bacillota</taxon>
        <taxon>Bacilli</taxon>
        <taxon>Bacillales</taxon>
        <taxon>Anoxybacillaceae</taxon>
        <taxon>Geobacillus</taxon>
    </lineage>
</organism>
<sequence length="205" mass="24274">MLLALILIGGCEMDSKAQPEKLPDTVAFQDEFTREFMVSPKEVKEGYYLFKSKTGGFTMLYPKNAKIDRMFYEKHKKYYESIHLGGGRERENISNYIRMTYENAKITENIDVNLDLLSTYVHYNGKYTKFESNNNMIYFGKNEQHISNNDIIYYFFSYVKSKHSHQAVRFIYAVTCKDAKQKCSIDVKKEEERAKMFMKSIKFQY</sequence>
<gene>
    <name evidence="1" type="ORF">GY4MC1_0427</name>
</gene>